<organism evidence="3 4">
    <name type="scientific">Blastomyces gilchristii (strain SLH14081)</name>
    <name type="common">Blastomyces dermatitidis</name>
    <dbReference type="NCBI Taxonomy" id="559298"/>
    <lineage>
        <taxon>Eukaryota</taxon>
        <taxon>Fungi</taxon>
        <taxon>Dikarya</taxon>
        <taxon>Ascomycota</taxon>
        <taxon>Pezizomycotina</taxon>
        <taxon>Eurotiomycetes</taxon>
        <taxon>Eurotiomycetidae</taxon>
        <taxon>Onygenales</taxon>
        <taxon>Ajellomycetaceae</taxon>
        <taxon>Blastomyces</taxon>
    </lineage>
</organism>
<keyword evidence="4" id="KW-1185">Reference proteome</keyword>
<feature type="region of interest" description="Disordered" evidence="1">
    <location>
        <begin position="427"/>
        <end position="569"/>
    </location>
</feature>
<dbReference type="GO" id="GO:0016579">
    <property type="term" value="P:protein deubiquitination"/>
    <property type="evidence" value="ECO:0007669"/>
    <property type="project" value="TreeGrafter"/>
</dbReference>
<feature type="compositionally biased region" description="Basic and acidic residues" evidence="1">
    <location>
        <begin position="446"/>
        <end position="466"/>
    </location>
</feature>
<dbReference type="InterPro" id="IPR003323">
    <property type="entry name" value="OTU_dom"/>
</dbReference>
<sequence length="569" mass="63296">MAYLKPPSNPRVVPIMARSKSASAGPASTRKRSPEDRAMKKHIEMAMAGMPTKDSLKLECLDYFKLYAMPVLGDGNCLFYSLSDQLYGDVESHIKIRARLVQHMRDNADYFVHFTADVGGERRAPRRSAAQAARLGYANVDRVATAEGQATKFTLQLDEMAEKNSWGGAPEIQAFCQAYGLDVLLYSKDGVQRFQSSFAEADPNREVIHLAFHAFQHYSSVRNLDGPHFGHPKLSARLRGADIIYREAQRKHPKIDEEIKSEIAPTEFPSSPTINPADMHWMIALIGRDEVPAEDDGPFTTMIEERNPKLPVTLNKSVENESRSSPRSPIPYTTTNPPFPARSSGYYSKSSTMSPSSGVGWDSSSRSSSRHSVRSKRSANDSDLDDEDGIILPPTRRCRGRCPKRRMLEDVTVDILGDLGEVFAVGVKNDNDNDDNELEKCNNPNRSDDHQNDKTRNDDVNTERVNFHGHTGTSTRNLSAEPVVGKHHIKQNQTNVTVVKSIEKDDNDRDGNLSSDGTLSPSASQGSEATNPKDDDTDDEYDDEDDDEDDSSDGDDDNDSDYQDDDDDE</sequence>
<dbReference type="GO" id="GO:0004843">
    <property type="term" value="F:cysteine-type deubiquitinase activity"/>
    <property type="evidence" value="ECO:0007669"/>
    <property type="project" value="TreeGrafter"/>
</dbReference>
<evidence type="ECO:0000313" key="3">
    <source>
        <dbReference type="EMBL" id="OAT04511.1"/>
    </source>
</evidence>
<dbReference type="KEGG" id="bgh:BDBG_01054"/>
<dbReference type="InterPro" id="IPR050704">
    <property type="entry name" value="Peptidase_C85-like"/>
</dbReference>
<feature type="domain" description="OTU" evidence="2">
    <location>
        <begin position="66"/>
        <end position="224"/>
    </location>
</feature>
<dbReference type="SUPFAM" id="SSF54001">
    <property type="entry name" value="Cysteine proteinases"/>
    <property type="match status" value="1"/>
</dbReference>
<feature type="compositionally biased region" description="Basic residues" evidence="1">
    <location>
        <begin position="368"/>
        <end position="377"/>
    </location>
</feature>
<dbReference type="EMBL" id="GG657449">
    <property type="protein sequence ID" value="OAT04511.1"/>
    <property type="molecule type" value="Genomic_DNA"/>
</dbReference>
<dbReference type="STRING" id="559298.A0A179UBW9"/>
<dbReference type="Proteomes" id="UP000002038">
    <property type="component" value="Unassembled WGS sequence"/>
</dbReference>
<dbReference type="PANTHER" id="PTHR12419">
    <property type="entry name" value="OTU DOMAIN CONTAINING PROTEIN"/>
    <property type="match status" value="1"/>
</dbReference>
<protein>
    <recommendedName>
        <fullName evidence="2">OTU domain-containing protein</fullName>
    </recommendedName>
</protein>
<proteinExistence type="predicted"/>
<dbReference type="AlphaFoldDB" id="A0A179UBW9"/>
<dbReference type="GeneID" id="8507309"/>
<dbReference type="PANTHER" id="PTHR12419:SF7">
    <property type="entry name" value="OTU DOMAIN-CONTAINING PROTEIN 3"/>
    <property type="match status" value="1"/>
</dbReference>
<dbReference type="PROSITE" id="PS50802">
    <property type="entry name" value="OTU"/>
    <property type="match status" value="1"/>
</dbReference>
<evidence type="ECO:0000313" key="4">
    <source>
        <dbReference type="Proteomes" id="UP000002038"/>
    </source>
</evidence>
<dbReference type="CDD" id="cd22756">
    <property type="entry name" value="OTU_OTUD3-like"/>
    <property type="match status" value="1"/>
</dbReference>
<dbReference type="OrthoDB" id="409956at2759"/>
<dbReference type="Pfam" id="PF02338">
    <property type="entry name" value="OTU"/>
    <property type="match status" value="1"/>
</dbReference>
<feature type="compositionally biased region" description="Polar residues" evidence="1">
    <location>
        <begin position="512"/>
        <end position="530"/>
    </location>
</feature>
<feature type="region of interest" description="Disordered" evidence="1">
    <location>
        <begin position="1"/>
        <end position="36"/>
    </location>
</feature>
<reference evidence="4" key="1">
    <citation type="journal article" date="2015" name="PLoS Genet.">
        <title>The dynamic genome and transcriptome of the human fungal pathogen Blastomyces and close relative Emmonsia.</title>
        <authorList>
            <person name="Munoz J.F."/>
            <person name="Gauthier G.M."/>
            <person name="Desjardins C.A."/>
            <person name="Gallo J.E."/>
            <person name="Holder J."/>
            <person name="Sullivan T.D."/>
            <person name="Marty A.J."/>
            <person name="Carmen J.C."/>
            <person name="Chen Z."/>
            <person name="Ding L."/>
            <person name="Gujja S."/>
            <person name="Magrini V."/>
            <person name="Misas E."/>
            <person name="Mitreva M."/>
            <person name="Priest M."/>
            <person name="Saif S."/>
            <person name="Whiston E.A."/>
            <person name="Young S."/>
            <person name="Zeng Q."/>
            <person name="Goldman W.E."/>
            <person name="Mardis E.R."/>
            <person name="Taylor J.W."/>
            <person name="McEwen J.G."/>
            <person name="Clay O.K."/>
            <person name="Klein B.S."/>
            <person name="Cuomo C.A."/>
        </authorList>
    </citation>
    <scope>NUCLEOTIDE SEQUENCE [LARGE SCALE GENOMIC DNA]</scope>
    <source>
        <strain evidence="4">SLH14081</strain>
    </source>
</reference>
<evidence type="ECO:0000259" key="2">
    <source>
        <dbReference type="PROSITE" id="PS50802"/>
    </source>
</evidence>
<evidence type="ECO:0000256" key="1">
    <source>
        <dbReference type="SAM" id="MobiDB-lite"/>
    </source>
</evidence>
<dbReference type="VEuPathDB" id="FungiDB:BDBG_01054"/>
<dbReference type="RefSeq" id="XP_002628146.1">
    <property type="nucleotide sequence ID" value="XM_002628100.2"/>
</dbReference>
<feature type="compositionally biased region" description="Polar residues" evidence="1">
    <location>
        <begin position="325"/>
        <end position="336"/>
    </location>
</feature>
<feature type="region of interest" description="Disordered" evidence="1">
    <location>
        <begin position="292"/>
        <end position="400"/>
    </location>
</feature>
<feature type="compositionally biased region" description="Basic and acidic residues" evidence="1">
    <location>
        <begin position="501"/>
        <end position="511"/>
    </location>
</feature>
<name>A0A179UBW9_BLAGS</name>
<gene>
    <name evidence="3" type="ORF">BDBG_01054</name>
</gene>
<dbReference type="Gene3D" id="3.90.70.80">
    <property type="match status" value="1"/>
</dbReference>
<dbReference type="InterPro" id="IPR038765">
    <property type="entry name" value="Papain-like_cys_pep_sf"/>
</dbReference>
<accession>A0A179UBW9</accession>
<feature type="compositionally biased region" description="Low complexity" evidence="1">
    <location>
        <begin position="343"/>
        <end position="367"/>
    </location>
</feature>
<feature type="compositionally biased region" description="Acidic residues" evidence="1">
    <location>
        <begin position="535"/>
        <end position="569"/>
    </location>
</feature>